<keyword evidence="7" id="KW-0547">Nucleotide-binding</keyword>
<dbReference type="InterPro" id="IPR018297">
    <property type="entry name" value="A/G_cyclase_CS"/>
</dbReference>
<evidence type="ECO:0000256" key="6">
    <source>
        <dbReference type="ARBA" id="ARBA00022723"/>
    </source>
</evidence>
<protein>
    <recommendedName>
        <fullName evidence="4">adenylate cyclase</fullName>
        <ecNumber evidence="4">4.6.1.1</ecNumber>
    </recommendedName>
</protein>
<evidence type="ECO:0000256" key="7">
    <source>
        <dbReference type="ARBA" id="ARBA00022741"/>
    </source>
</evidence>
<feature type="domain" description="Guanylate cyclase" evidence="17">
    <location>
        <begin position="435"/>
        <end position="575"/>
    </location>
</feature>
<dbReference type="PROSITE" id="PS00452">
    <property type="entry name" value="GUANYLATE_CYCLASE_1"/>
    <property type="match status" value="1"/>
</dbReference>
<sequence>MCVCWTGMRTYFILGSKQGCPAPSTQLPEEDEEEEEEESAKAMLPMHTRSSLSTLNSSRKDSGIRSRGSSLQDAILDSSAILATNLLSHRFSGGYYTSSQTSLADTGRGSSGSSTVQGSILVDHNSTLNEHLVRLRHMKQSDLQMIRSIQQDPTHPDYLVRPPINPFSLNFQDSSLESRYRKKFQLTEPQEGTPTLSSFNTYFDILLSSLFYVVVAGACFALFTPPVPVWLVVSVPAILEHVFILVLYGHFLLHCSSPRLSKIFTVLTRWRPWHLYVSFMALLPALAILVNNLQCHAGDPLKAAGSNLLMTACLLHFVNYTQVNHWLRTGLCIAVGTAYLLELFLCPPCLASFCPREEALLNIILQVLLVWLLSREFEISHRLGFHGSVTAARDRRRIQAMKNQADWLLHNLLPKHVAEHLKTSSKYSENHKDAGIIFASIVNFNEMYDESYEGGKEYLRVLNELVGDFDELLLNPEFRNVEKIKTIGSTFMAASGINTQLRKENPHPHHHLVELMNFAIAMQHVIERFNSNLLEFSFILRIGYNFGDVTAGVIGTTKLYYDIWGDAVNIASRMDSTGVSDRIQVPEHCVPVLSRWFDFEYRGSIFVKGKDNMDVFLLKGRKERPHSIAEAPELTLEENDIDD</sequence>
<comment type="subcellular location">
    <subcellularLocation>
        <location evidence="3">Membrane</location>
        <topology evidence="3">Multi-pass membrane protein</topology>
    </subcellularLocation>
</comment>
<feature type="transmembrane region" description="Helical" evidence="16">
    <location>
        <begin position="229"/>
        <end position="253"/>
    </location>
</feature>
<gene>
    <name evidence="18" type="ORF">LAZ67_3000278</name>
</gene>
<evidence type="ECO:0000256" key="9">
    <source>
        <dbReference type="ARBA" id="ARBA00022842"/>
    </source>
</evidence>
<dbReference type="SUPFAM" id="SSF55073">
    <property type="entry name" value="Nucleotide cyclase"/>
    <property type="match status" value="1"/>
</dbReference>
<dbReference type="EMBL" id="CP092865">
    <property type="protein sequence ID" value="UYV64322.1"/>
    <property type="molecule type" value="Genomic_DNA"/>
</dbReference>
<accession>A0ABY6K9E5</accession>
<dbReference type="EC" id="4.6.1.1" evidence="4"/>
<dbReference type="Gene3D" id="3.30.70.1230">
    <property type="entry name" value="Nucleotide cyclase"/>
    <property type="match status" value="1"/>
</dbReference>
<name>A0ABY6K9E5_9ARAC</name>
<comment type="similarity">
    <text evidence="14">Belongs to the adenylyl cyclase class-4/guanylyl cyclase family.</text>
</comment>
<evidence type="ECO:0000256" key="3">
    <source>
        <dbReference type="ARBA" id="ARBA00004141"/>
    </source>
</evidence>
<keyword evidence="13 14" id="KW-0456">Lyase</keyword>
<keyword evidence="5 16" id="KW-0812">Transmembrane</keyword>
<evidence type="ECO:0000256" key="1">
    <source>
        <dbReference type="ARBA" id="ARBA00001593"/>
    </source>
</evidence>
<dbReference type="InterPro" id="IPR001054">
    <property type="entry name" value="A/G_cyclase"/>
</dbReference>
<keyword evidence="6" id="KW-0479">Metal-binding</keyword>
<keyword evidence="12 16" id="KW-0472">Membrane</keyword>
<comment type="catalytic activity">
    <reaction evidence="1">
        <text>ATP = 3',5'-cyclic AMP + diphosphate</text>
        <dbReference type="Rhea" id="RHEA:15389"/>
        <dbReference type="ChEBI" id="CHEBI:30616"/>
        <dbReference type="ChEBI" id="CHEBI:33019"/>
        <dbReference type="ChEBI" id="CHEBI:58165"/>
        <dbReference type="EC" id="4.6.1.1"/>
    </reaction>
</comment>
<comment type="cofactor">
    <cofactor evidence="2">
        <name>Mg(2+)</name>
        <dbReference type="ChEBI" id="CHEBI:18420"/>
    </cofactor>
</comment>
<feature type="transmembrane region" description="Helical" evidence="16">
    <location>
        <begin position="202"/>
        <end position="223"/>
    </location>
</feature>
<evidence type="ECO:0000256" key="5">
    <source>
        <dbReference type="ARBA" id="ARBA00022692"/>
    </source>
</evidence>
<evidence type="ECO:0000256" key="11">
    <source>
        <dbReference type="ARBA" id="ARBA00022998"/>
    </source>
</evidence>
<dbReference type="PROSITE" id="PS50125">
    <property type="entry name" value="GUANYLATE_CYCLASE_2"/>
    <property type="match status" value="1"/>
</dbReference>
<keyword evidence="9" id="KW-0460">Magnesium</keyword>
<evidence type="ECO:0000256" key="4">
    <source>
        <dbReference type="ARBA" id="ARBA00012201"/>
    </source>
</evidence>
<feature type="region of interest" description="Disordered" evidence="15">
    <location>
        <begin position="20"/>
        <end position="67"/>
    </location>
</feature>
<evidence type="ECO:0000256" key="10">
    <source>
        <dbReference type="ARBA" id="ARBA00022989"/>
    </source>
</evidence>
<evidence type="ECO:0000313" key="18">
    <source>
        <dbReference type="EMBL" id="UYV64322.1"/>
    </source>
</evidence>
<evidence type="ECO:0000313" key="19">
    <source>
        <dbReference type="Proteomes" id="UP001235939"/>
    </source>
</evidence>
<dbReference type="CDD" id="cd07302">
    <property type="entry name" value="CHD"/>
    <property type="match status" value="1"/>
</dbReference>
<evidence type="ECO:0000259" key="17">
    <source>
        <dbReference type="PROSITE" id="PS50125"/>
    </source>
</evidence>
<keyword evidence="8" id="KW-0067">ATP-binding</keyword>
<evidence type="ECO:0000256" key="15">
    <source>
        <dbReference type="SAM" id="MobiDB-lite"/>
    </source>
</evidence>
<feature type="compositionally biased region" description="Low complexity" evidence="15">
    <location>
        <begin position="48"/>
        <end position="57"/>
    </location>
</feature>
<dbReference type="PANTHER" id="PTHR45627:SF8">
    <property type="entry name" value="ADENYLATE CYCLASE TYPE 9"/>
    <property type="match status" value="1"/>
</dbReference>
<evidence type="ECO:0000256" key="2">
    <source>
        <dbReference type="ARBA" id="ARBA00001946"/>
    </source>
</evidence>
<dbReference type="PANTHER" id="PTHR45627">
    <property type="entry name" value="ADENYLATE CYCLASE TYPE 1"/>
    <property type="match status" value="1"/>
</dbReference>
<evidence type="ECO:0000256" key="13">
    <source>
        <dbReference type="ARBA" id="ARBA00023239"/>
    </source>
</evidence>
<evidence type="ECO:0000256" key="8">
    <source>
        <dbReference type="ARBA" id="ARBA00022840"/>
    </source>
</evidence>
<dbReference type="InterPro" id="IPR029787">
    <property type="entry name" value="Nucleotide_cyclase"/>
</dbReference>
<keyword evidence="11" id="KW-0115">cAMP biosynthesis</keyword>
<keyword evidence="19" id="KW-1185">Reference proteome</keyword>
<evidence type="ECO:0000256" key="14">
    <source>
        <dbReference type="RuleBase" id="RU000405"/>
    </source>
</evidence>
<feature type="compositionally biased region" description="Acidic residues" evidence="15">
    <location>
        <begin position="28"/>
        <end position="38"/>
    </location>
</feature>
<keyword evidence="10 16" id="KW-1133">Transmembrane helix</keyword>
<feature type="transmembrane region" description="Helical" evidence="16">
    <location>
        <begin position="273"/>
        <end position="294"/>
    </location>
</feature>
<dbReference type="SMART" id="SM00044">
    <property type="entry name" value="CYCc"/>
    <property type="match status" value="1"/>
</dbReference>
<dbReference type="Pfam" id="PF00211">
    <property type="entry name" value="Guanylate_cyc"/>
    <property type="match status" value="1"/>
</dbReference>
<proteinExistence type="inferred from homology"/>
<evidence type="ECO:0000256" key="16">
    <source>
        <dbReference type="SAM" id="Phobius"/>
    </source>
</evidence>
<reference evidence="18 19" key="1">
    <citation type="submission" date="2022-01" db="EMBL/GenBank/DDBJ databases">
        <title>A chromosomal length assembly of Cordylochernes scorpioides.</title>
        <authorList>
            <person name="Zeh D."/>
            <person name="Zeh J."/>
        </authorList>
    </citation>
    <scope>NUCLEOTIDE SEQUENCE [LARGE SCALE GENOMIC DNA]</scope>
    <source>
        <strain evidence="18">IN4F17</strain>
        <tissue evidence="18">Whole Body</tissue>
    </source>
</reference>
<organism evidence="18 19">
    <name type="scientific">Cordylochernes scorpioides</name>
    <dbReference type="NCBI Taxonomy" id="51811"/>
    <lineage>
        <taxon>Eukaryota</taxon>
        <taxon>Metazoa</taxon>
        <taxon>Ecdysozoa</taxon>
        <taxon>Arthropoda</taxon>
        <taxon>Chelicerata</taxon>
        <taxon>Arachnida</taxon>
        <taxon>Pseudoscorpiones</taxon>
        <taxon>Cheliferoidea</taxon>
        <taxon>Chernetidae</taxon>
        <taxon>Cordylochernes</taxon>
    </lineage>
</organism>
<dbReference type="Proteomes" id="UP001235939">
    <property type="component" value="Chromosome 03"/>
</dbReference>
<evidence type="ECO:0000256" key="12">
    <source>
        <dbReference type="ARBA" id="ARBA00023136"/>
    </source>
</evidence>